<dbReference type="PANTHER" id="PTHR30346">
    <property type="entry name" value="TRANSCRIPTIONAL DUAL REGULATOR HCAR-RELATED"/>
    <property type="match status" value="1"/>
</dbReference>
<dbReference type="OrthoDB" id="9803735at2"/>
<dbReference type="SUPFAM" id="SSF53850">
    <property type="entry name" value="Periplasmic binding protein-like II"/>
    <property type="match status" value="1"/>
</dbReference>
<dbReference type="Proteomes" id="UP000000852">
    <property type="component" value="Chromosome"/>
</dbReference>
<dbReference type="STRING" id="485917.Phep_1334"/>
<dbReference type="FunFam" id="1.10.10.10:FF:000001">
    <property type="entry name" value="LysR family transcriptional regulator"/>
    <property type="match status" value="1"/>
</dbReference>
<dbReference type="EMBL" id="CP001681">
    <property type="protein sequence ID" value="ACU03549.1"/>
    <property type="molecule type" value="Genomic_DNA"/>
</dbReference>
<reference evidence="6 7" key="1">
    <citation type="journal article" date="2009" name="Stand. Genomic Sci.">
        <title>Complete genome sequence of Pedobacter heparinus type strain (HIM 762-3).</title>
        <authorList>
            <person name="Han C."/>
            <person name="Spring S."/>
            <person name="Lapidus A."/>
            <person name="Del Rio T.G."/>
            <person name="Tice H."/>
            <person name="Copeland A."/>
            <person name="Cheng J.F."/>
            <person name="Lucas S."/>
            <person name="Chen F."/>
            <person name="Nolan M."/>
            <person name="Bruce D."/>
            <person name="Goodwin L."/>
            <person name="Pitluck S."/>
            <person name="Ivanova N."/>
            <person name="Mavromatis K."/>
            <person name="Mikhailova N."/>
            <person name="Pati A."/>
            <person name="Chen A."/>
            <person name="Palaniappan K."/>
            <person name="Land M."/>
            <person name="Hauser L."/>
            <person name="Chang Y.J."/>
            <person name="Jeffries C.C."/>
            <person name="Saunders E."/>
            <person name="Chertkov O."/>
            <person name="Brettin T."/>
            <person name="Goker M."/>
            <person name="Rohde M."/>
            <person name="Bristow J."/>
            <person name="Eisen J.A."/>
            <person name="Markowitz V."/>
            <person name="Hugenholtz P."/>
            <person name="Kyrpides N.C."/>
            <person name="Klenk H.P."/>
            <person name="Detter J.C."/>
        </authorList>
    </citation>
    <scope>NUCLEOTIDE SEQUENCE [LARGE SCALE GENOMIC DNA]</scope>
    <source>
        <strain evidence="7">ATCC 13125 / DSM 2366 / CIP 104194 / JCM 7457 / NBRC 12017 / NCIMB 9290 / NRRL B-14731 / HIM 762-3</strain>
    </source>
</reference>
<dbReference type="HOGENOM" id="CLU_039613_6_4_10"/>
<keyword evidence="7" id="KW-1185">Reference proteome</keyword>
<proteinExistence type="inferred from homology"/>
<dbReference type="Gene3D" id="3.40.190.10">
    <property type="entry name" value="Periplasmic binding protein-like II"/>
    <property type="match status" value="2"/>
</dbReference>
<dbReference type="InterPro" id="IPR005119">
    <property type="entry name" value="LysR_subst-bd"/>
</dbReference>
<dbReference type="SUPFAM" id="SSF46785">
    <property type="entry name" value="Winged helix' DNA-binding domain"/>
    <property type="match status" value="1"/>
</dbReference>
<dbReference type="Pfam" id="PF00126">
    <property type="entry name" value="HTH_1"/>
    <property type="match status" value="1"/>
</dbReference>
<dbReference type="GO" id="GO:0003677">
    <property type="term" value="F:DNA binding"/>
    <property type="evidence" value="ECO:0007669"/>
    <property type="project" value="UniProtKB-KW"/>
</dbReference>
<dbReference type="Pfam" id="PF03466">
    <property type="entry name" value="LysR_substrate"/>
    <property type="match status" value="1"/>
</dbReference>
<organism evidence="6 7">
    <name type="scientific">Pedobacter heparinus (strain ATCC 13125 / DSM 2366 / CIP 104194 / JCM 7457 / NBRC 12017 / NCIMB 9290 / NRRL B-14731 / HIM 762-3)</name>
    <dbReference type="NCBI Taxonomy" id="485917"/>
    <lineage>
        <taxon>Bacteria</taxon>
        <taxon>Pseudomonadati</taxon>
        <taxon>Bacteroidota</taxon>
        <taxon>Sphingobacteriia</taxon>
        <taxon>Sphingobacteriales</taxon>
        <taxon>Sphingobacteriaceae</taxon>
        <taxon>Pedobacter</taxon>
    </lineage>
</organism>
<evidence type="ECO:0000256" key="3">
    <source>
        <dbReference type="ARBA" id="ARBA00023125"/>
    </source>
</evidence>
<keyword evidence="2" id="KW-0805">Transcription regulation</keyword>
<comment type="similarity">
    <text evidence="1">Belongs to the LysR transcriptional regulatory family.</text>
</comment>
<protein>
    <submittedName>
        <fullName evidence="6">LysR substrate-binding</fullName>
    </submittedName>
</protein>
<keyword evidence="4" id="KW-0804">Transcription</keyword>
<feature type="domain" description="HTH lysR-type" evidence="5">
    <location>
        <begin position="5"/>
        <end position="62"/>
    </location>
</feature>
<evidence type="ECO:0000256" key="4">
    <source>
        <dbReference type="ARBA" id="ARBA00023163"/>
    </source>
</evidence>
<evidence type="ECO:0000313" key="7">
    <source>
        <dbReference type="Proteomes" id="UP000000852"/>
    </source>
</evidence>
<dbReference type="AlphaFoldDB" id="C6XSY8"/>
<dbReference type="Gene3D" id="1.10.10.10">
    <property type="entry name" value="Winged helix-like DNA-binding domain superfamily/Winged helix DNA-binding domain"/>
    <property type="match status" value="1"/>
</dbReference>
<accession>C6XSY8</accession>
<dbReference type="GO" id="GO:0003700">
    <property type="term" value="F:DNA-binding transcription factor activity"/>
    <property type="evidence" value="ECO:0007669"/>
    <property type="project" value="InterPro"/>
</dbReference>
<dbReference type="InterPro" id="IPR036388">
    <property type="entry name" value="WH-like_DNA-bd_sf"/>
</dbReference>
<keyword evidence="3" id="KW-0238">DNA-binding</keyword>
<dbReference type="InterPro" id="IPR036390">
    <property type="entry name" value="WH_DNA-bd_sf"/>
</dbReference>
<evidence type="ECO:0000259" key="5">
    <source>
        <dbReference type="PROSITE" id="PS50931"/>
    </source>
</evidence>
<name>C6XSY8_PEDHD</name>
<dbReference type="KEGG" id="phe:Phep_1334"/>
<dbReference type="RefSeq" id="WP_012781493.1">
    <property type="nucleotide sequence ID" value="NC_013061.1"/>
</dbReference>
<evidence type="ECO:0000256" key="1">
    <source>
        <dbReference type="ARBA" id="ARBA00009437"/>
    </source>
</evidence>
<dbReference type="CDD" id="cd08448">
    <property type="entry name" value="PBP2_LTTR_aromatics_like_2"/>
    <property type="match status" value="1"/>
</dbReference>
<evidence type="ECO:0000256" key="2">
    <source>
        <dbReference type="ARBA" id="ARBA00023015"/>
    </source>
</evidence>
<gene>
    <name evidence="6" type="ordered locus">Phep_1334</name>
</gene>
<dbReference type="eggNOG" id="COG0583">
    <property type="taxonomic scope" value="Bacteria"/>
</dbReference>
<sequence>MGYQIELRHLKYFQVLAEELKFRKAAERLFISQPGLSRQIMQMEEIFNVALFDRSKKKVELTAAGLYLKDEVDFLFNHLETVKRQLDNIGQGRETELRIGFLGSAVQKIVPELVLGLNKEYPGIQTILDEMPNKMQIELLEKDKLDLGFVRLHRLPEGISRHLVQQETFSLVLPKQHPINEFNFKGIAEFSNEPFIFFSSEDSPFYHDLITSICEDHGFRPKVFHRSVNALTIFKLIEEGMGLAIVPTSLQYGYNLNVRFIELKNIPQRTELYVAWKASNRNPALKNVIKLLRKSIPELLVTAKTAP</sequence>
<dbReference type="PRINTS" id="PR00039">
    <property type="entry name" value="HTHLYSR"/>
</dbReference>
<dbReference type="GO" id="GO:0032993">
    <property type="term" value="C:protein-DNA complex"/>
    <property type="evidence" value="ECO:0007669"/>
    <property type="project" value="TreeGrafter"/>
</dbReference>
<dbReference type="PROSITE" id="PS50931">
    <property type="entry name" value="HTH_LYSR"/>
    <property type="match status" value="1"/>
</dbReference>
<evidence type="ECO:0000313" key="6">
    <source>
        <dbReference type="EMBL" id="ACU03549.1"/>
    </source>
</evidence>
<dbReference type="InterPro" id="IPR000847">
    <property type="entry name" value="LysR_HTH_N"/>
</dbReference>
<dbReference type="PANTHER" id="PTHR30346:SF28">
    <property type="entry name" value="HTH-TYPE TRANSCRIPTIONAL REGULATOR CYNR"/>
    <property type="match status" value="1"/>
</dbReference>